<dbReference type="EMBL" id="PIPV01000001">
    <property type="protein sequence ID" value="RUO58509.1"/>
    <property type="molecule type" value="Genomic_DNA"/>
</dbReference>
<gene>
    <name evidence="1" type="ORF">CWE25_01675</name>
</gene>
<dbReference type="Proteomes" id="UP000287330">
    <property type="component" value="Unassembled WGS sequence"/>
</dbReference>
<sequence>MTGLAGLMAISLSGCIVVSERGWSEGEAQYDHQQVERDNRQMISNLTMNARLDDVRTRMGTPDFNERWSENGDDYQVLFYRTQRLHADGLTTKDECTPIVFVNGELAGTGQVALDKVM</sequence>
<reference evidence="2" key="1">
    <citation type="journal article" date="2018" name="Front. Microbiol.">
        <title>Genome-Based Analysis Reveals the Taxonomy and Diversity of the Family Idiomarinaceae.</title>
        <authorList>
            <person name="Liu Y."/>
            <person name="Lai Q."/>
            <person name="Shao Z."/>
        </authorList>
    </citation>
    <scope>NUCLEOTIDE SEQUENCE [LARGE SCALE GENOMIC DNA]</scope>
    <source>
        <strain evidence="2">F23</strain>
    </source>
</reference>
<accession>A0A432YC08</accession>
<dbReference type="OrthoDB" id="6399368at2"/>
<evidence type="ECO:0000313" key="1">
    <source>
        <dbReference type="EMBL" id="RUO58509.1"/>
    </source>
</evidence>
<dbReference type="Pfam" id="PF11399">
    <property type="entry name" value="DUF3192"/>
    <property type="match status" value="1"/>
</dbReference>
<proteinExistence type="predicted"/>
<comment type="caution">
    <text evidence="1">The sequence shown here is derived from an EMBL/GenBank/DDBJ whole genome shotgun (WGS) entry which is preliminary data.</text>
</comment>
<name>A0A432YC08_9GAMM</name>
<dbReference type="AlphaFoldDB" id="A0A432YC08"/>
<dbReference type="InterPro" id="IPR021534">
    <property type="entry name" value="DUF3192"/>
</dbReference>
<organism evidence="1 2">
    <name type="scientific">Idiomarina fontislapidosi</name>
    <dbReference type="NCBI Taxonomy" id="263723"/>
    <lineage>
        <taxon>Bacteria</taxon>
        <taxon>Pseudomonadati</taxon>
        <taxon>Pseudomonadota</taxon>
        <taxon>Gammaproteobacteria</taxon>
        <taxon>Alteromonadales</taxon>
        <taxon>Idiomarinaceae</taxon>
        <taxon>Idiomarina</taxon>
    </lineage>
</organism>
<evidence type="ECO:0008006" key="3">
    <source>
        <dbReference type="Google" id="ProtNLM"/>
    </source>
</evidence>
<evidence type="ECO:0000313" key="2">
    <source>
        <dbReference type="Proteomes" id="UP000287330"/>
    </source>
</evidence>
<protein>
    <recommendedName>
        <fullName evidence="3">DUF3192 domain-containing protein</fullName>
    </recommendedName>
</protein>
<keyword evidence="2" id="KW-1185">Reference proteome</keyword>